<evidence type="ECO:0000256" key="2">
    <source>
        <dbReference type="PROSITE-ProRule" id="PRU01076"/>
    </source>
</evidence>
<evidence type="ECO:0000313" key="4">
    <source>
        <dbReference type="EMBL" id="QAY69667.1"/>
    </source>
</evidence>
<evidence type="ECO:0000259" key="3">
    <source>
        <dbReference type="PROSITE" id="PS51740"/>
    </source>
</evidence>
<dbReference type="OrthoDB" id="5298361at2"/>
<dbReference type="PANTHER" id="PTHR37550:SF3">
    <property type="entry name" value="ANTITOXIN VAPB1"/>
    <property type="match status" value="1"/>
</dbReference>
<keyword evidence="2" id="KW-0238">DNA-binding</keyword>
<feature type="domain" description="SpoVT-AbrB" evidence="3">
    <location>
        <begin position="4"/>
        <end position="46"/>
    </location>
</feature>
<dbReference type="InterPro" id="IPR051734">
    <property type="entry name" value="VapB_TA_antitoxins"/>
</dbReference>
<dbReference type="NCBIfam" id="NF040493">
    <property type="entry name" value="TA_anti_VapB"/>
    <property type="match status" value="1"/>
</dbReference>
<dbReference type="KEGG" id="xya:ET471_06105"/>
<protein>
    <submittedName>
        <fullName evidence="4">Antitoxin</fullName>
    </submittedName>
</protein>
<dbReference type="PANTHER" id="PTHR37550">
    <property type="entry name" value="ANTITOXIN VAPB1"/>
    <property type="match status" value="1"/>
</dbReference>
<accession>A0A4P6F8N9</accession>
<dbReference type="GO" id="GO:0003677">
    <property type="term" value="F:DNA binding"/>
    <property type="evidence" value="ECO:0007669"/>
    <property type="project" value="UniProtKB-UniRule"/>
</dbReference>
<evidence type="ECO:0000256" key="1">
    <source>
        <dbReference type="ARBA" id="ARBA00007924"/>
    </source>
</evidence>
<name>A0A4P6F8N9_9MICO</name>
<dbReference type="PROSITE" id="PS51740">
    <property type="entry name" value="SPOVT_ABRB"/>
    <property type="match status" value="1"/>
</dbReference>
<evidence type="ECO:0000313" key="5">
    <source>
        <dbReference type="Proteomes" id="UP000292118"/>
    </source>
</evidence>
<dbReference type="Gene3D" id="2.10.260.10">
    <property type="match status" value="1"/>
</dbReference>
<dbReference type="AlphaFoldDB" id="A0A4P6F8N9"/>
<dbReference type="InterPro" id="IPR047976">
    <property type="entry name" value="Anti_VapB2-like"/>
</dbReference>
<reference evidence="4 5" key="1">
    <citation type="submission" date="2019-01" db="EMBL/GenBank/DDBJ databases">
        <title>Genome sequencing of strain FW10M-9.</title>
        <authorList>
            <person name="Heo J."/>
            <person name="Kim S.-J."/>
            <person name="Kim J.-S."/>
            <person name="Hong S.-B."/>
            <person name="Kwon S.-W."/>
        </authorList>
    </citation>
    <scope>NUCLEOTIDE SEQUENCE [LARGE SCALE GENOMIC DNA]</scope>
    <source>
        <strain evidence="4 5">FW10M-9</strain>
    </source>
</reference>
<organism evidence="4 5">
    <name type="scientific">Xylanimonas protaetiae</name>
    <dbReference type="NCBI Taxonomy" id="2509457"/>
    <lineage>
        <taxon>Bacteria</taxon>
        <taxon>Bacillati</taxon>
        <taxon>Actinomycetota</taxon>
        <taxon>Actinomycetes</taxon>
        <taxon>Micrococcales</taxon>
        <taxon>Promicromonosporaceae</taxon>
        <taxon>Xylanimonas</taxon>
    </lineage>
</organism>
<keyword evidence="5" id="KW-1185">Reference proteome</keyword>
<dbReference type="RefSeq" id="WP_129187058.1">
    <property type="nucleotide sequence ID" value="NZ_CP035493.1"/>
</dbReference>
<sequence>MSTTRLFRSNTTQAVRLPKPVAFPETVRDVEIRVVGQSRVITPVGSSWADWFDHGLVVPDFPAEREQGVAPERGSW</sequence>
<dbReference type="EMBL" id="CP035493">
    <property type="protein sequence ID" value="QAY69667.1"/>
    <property type="molecule type" value="Genomic_DNA"/>
</dbReference>
<dbReference type="InterPro" id="IPR007159">
    <property type="entry name" value="SpoVT-AbrB_dom"/>
</dbReference>
<comment type="similarity">
    <text evidence="1">Belongs to the VapB family.</text>
</comment>
<proteinExistence type="inferred from homology"/>
<dbReference type="SUPFAM" id="SSF89447">
    <property type="entry name" value="AbrB/MazE/MraZ-like"/>
    <property type="match status" value="1"/>
</dbReference>
<gene>
    <name evidence="4" type="ORF">ET471_06105</name>
</gene>
<dbReference type="InterPro" id="IPR037914">
    <property type="entry name" value="SpoVT-AbrB_sf"/>
</dbReference>
<dbReference type="Proteomes" id="UP000292118">
    <property type="component" value="Chromosome"/>
</dbReference>